<dbReference type="EMBL" id="RPDH01000002">
    <property type="protein sequence ID" value="RPE10004.1"/>
    <property type="molecule type" value="Genomic_DNA"/>
</dbReference>
<reference evidence="1 2" key="1">
    <citation type="submission" date="2018-11" db="EMBL/GenBank/DDBJ databases">
        <title>Chitinophaga lutea sp.nov., isolate from arsenic contaminated soil.</title>
        <authorList>
            <person name="Zong Y."/>
        </authorList>
    </citation>
    <scope>NUCLEOTIDE SEQUENCE [LARGE SCALE GENOMIC DNA]</scope>
    <source>
        <strain evidence="1 2">ZY74</strain>
    </source>
</reference>
<evidence type="ECO:0000313" key="1">
    <source>
        <dbReference type="EMBL" id="RPE10004.1"/>
    </source>
</evidence>
<sequence length="186" mass="21677">MTFLYTARGIYDPTCDSEGLAWREYVEWSKLTHLTELVSVDYSLNEILVEPDRDNAEDWEFVFTVNYRETSFFRSSEYVFRRMKARTRFNLLAIVIEPGRECRDIPLDGYEFMGYDLLDQYFETSALSNCGGFEETFSRADLNAKGLIADFTSAKDIQKRLFENNPGEDHADTNIIAIWRHATIGR</sequence>
<organism evidence="1 2">
    <name type="scientific">Chitinophaga lutea</name>
    <dbReference type="NCBI Taxonomy" id="2488634"/>
    <lineage>
        <taxon>Bacteria</taxon>
        <taxon>Pseudomonadati</taxon>
        <taxon>Bacteroidota</taxon>
        <taxon>Chitinophagia</taxon>
        <taxon>Chitinophagales</taxon>
        <taxon>Chitinophagaceae</taxon>
        <taxon>Chitinophaga</taxon>
    </lineage>
</organism>
<accession>A0A3N4QE04</accession>
<gene>
    <name evidence="1" type="ORF">EGT74_20250</name>
</gene>
<dbReference type="AlphaFoldDB" id="A0A3N4QE04"/>
<dbReference type="Proteomes" id="UP000278351">
    <property type="component" value="Unassembled WGS sequence"/>
</dbReference>
<protein>
    <submittedName>
        <fullName evidence="1">Uncharacterized protein</fullName>
    </submittedName>
</protein>
<name>A0A3N4QE04_9BACT</name>
<evidence type="ECO:0000313" key="2">
    <source>
        <dbReference type="Proteomes" id="UP000278351"/>
    </source>
</evidence>
<keyword evidence="2" id="KW-1185">Reference proteome</keyword>
<dbReference type="OrthoDB" id="571704at2"/>
<proteinExistence type="predicted"/>
<comment type="caution">
    <text evidence="1">The sequence shown here is derived from an EMBL/GenBank/DDBJ whole genome shotgun (WGS) entry which is preliminary data.</text>
</comment>